<evidence type="ECO:0000313" key="2">
    <source>
        <dbReference type="EMBL" id="KAF7851517.1"/>
    </source>
</evidence>
<evidence type="ECO:0000313" key="3">
    <source>
        <dbReference type="Proteomes" id="UP000806378"/>
    </source>
</evidence>
<reference evidence="2" key="1">
    <citation type="submission" date="2020-05" db="EMBL/GenBank/DDBJ databases">
        <title>WGS assembly of Corymbia citriodora subspecies variegata.</title>
        <authorList>
            <person name="Barry K."/>
            <person name="Hundley H."/>
            <person name="Shu S."/>
            <person name="Jenkins J."/>
            <person name="Grimwood J."/>
            <person name="Baten A."/>
        </authorList>
    </citation>
    <scope>NUCLEOTIDE SEQUENCE</scope>
    <source>
        <strain evidence="2">CV2-018</strain>
    </source>
</reference>
<proteinExistence type="predicted"/>
<evidence type="ECO:0008006" key="4">
    <source>
        <dbReference type="Google" id="ProtNLM"/>
    </source>
</evidence>
<accession>A0A8T0CV77</accession>
<comment type="caution">
    <text evidence="2">The sequence shown here is derived from an EMBL/GenBank/DDBJ whole genome shotgun (WGS) entry which is preliminary data.</text>
</comment>
<feature type="signal peptide" evidence="1">
    <location>
        <begin position="1"/>
        <end position="19"/>
    </location>
</feature>
<name>A0A8T0CV77_CORYI</name>
<feature type="chain" id="PRO_5035776813" description="NADH dehydrogenase subunit 4" evidence="1">
    <location>
        <begin position="20"/>
        <end position="49"/>
    </location>
</feature>
<keyword evidence="1" id="KW-0732">Signal</keyword>
<protein>
    <recommendedName>
        <fullName evidence="4">NADH dehydrogenase subunit 4</fullName>
    </recommendedName>
</protein>
<gene>
    <name evidence="2" type="ORF">BT93_L3791</name>
</gene>
<dbReference type="EMBL" id="MU089539">
    <property type="protein sequence ID" value="KAF7851517.1"/>
    <property type="molecule type" value="Genomic_DNA"/>
</dbReference>
<organism evidence="2 3">
    <name type="scientific">Corymbia citriodora subsp. variegata</name>
    <dbReference type="NCBI Taxonomy" id="360336"/>
    <lineage>
        <taxon>Eukaryota</taxon>
        <taxon>Viridiplantae</taxon>
        <taxon>Streptophyta</taxon>
        <taxon>Embryophyta</taxon>
        <taxon>Tracheophyta</taxon>
        <taxon>Spermatophyta</taxon>
        <taxon>Magnoliopsida</taxon>
        <taxon>eudicotyledons</taxon>
        <taxon>Gunneridae</taxon>
        <taxon>Pentapetalae</taxon>
        <taxon>rosids</taxon>
        <taxon>malvids</taxon>
        <taxon>Myrtales</taxon>
        <taxon>Myrtaceae</taxon>
        <taxon>Myrtoideae</taxon>
        <taxon>Eucalypteae</taxon>
        <taxon>Corymbia</taxon>
    </lineage>
</organism>
<dbReference type="Proteomes" id="UP000806378">
    <property type="component" value="Unassembled WGS sequence"/>
</dbReference>
<dbReference type="Gramene" id="rna-gnl|WGS:JABURB|Cocit.L3791.1">
    <property type="protein sequence ID" value="cds-KAF7851517.1"/>
    <property type="gene ID" value="gene-BT93_L3791"/>
</dbReference>
<dbReference type="AlphaFoldDB" id="A0A8T0CV77"/>
<evidence type="ECO:0000256" key="1">
    <source>
        <dbReference type="SAM" id="SignalP"/>
    </source>
</evidence>
<keyword evidence="3" id="KW-1185">Reference proteome</keyword>
<sequence length="49" mass="5557">MRNMLIRCCILLVIPYSSSSYFITSNCGKTLILPPMFGCHALEAFNWLS</sequence>